<evidence type="ECO:0000256" key="5">
    <source>
        <dbReference type="ARBA" id="ARBA00022483"/>
    </source>
</evidence>
<dbReference type="Pfam" id="PF17959">
    <property type="entry name" value="EF-hand_14"/>
    <property type="match status" value="1"/>
</dbReference>
<comment type="catalytic activity">
    <reaction evidence="12">
        <text>L-glutamine + H2O = L-glutamate + NH4(+)</text>
        <dbReference type="Rhea" id="RHEA:15889"/>
        <dbReference type="ChEBI" id="CHEBI:15377"/>
        <dbReference type="ChEBI" id="CHEBI:28938"/>
        <dbReference type="ChEBI" id="CHEBI:29985"/>
        <dbReference type="ChEBI" id="CHEBI:58359"/>
        <dbReference type="EC" id="3.5.1.2"/>
    </reaction>
</comment>
<dbReference type="HAMAP" id="MF_00313">
    <property type="entry name" value="Glutaminase"/>
    <property type="match status" value="1"/>
</dbReference>
<dbReference type="SUPFAM" id="SSF56601">
    <property type="entry name" value="beta-lactamase/transpeptidase-like"/>
    <property type="match status" value="1"/>
</dbReference>
<dbReference type="PANTHER" id="PTHR12544">
    <property type="entry name" value="GLUTAMINASE"/>
    <property type="match status" value="1"/>
</dbReference>
<feature type="domain" description="Glutaminase EF-hand" evidence="16">
    <location>
        <begin position="208"/>
        <end position="297"/>
    </location>
</feature>
<evidence type="ECO:0000256" key="15">
    <source>
        <dbReference type="SAM" id="Phobius"/>
    </source>
</evidence>
<accession>A0ABQ7SCI4</accession>
<dbReference type="SUPFAM" id="SSF48403">
    <property type="entry name" value="Ankyrin repeat"/>
    <property type="match status" value="1"/>
</dbReference>
<comment type="subunit">
    <text evidence="3">Homotetramer.</text>
</comment>
<feature type="repeat" description="ANK" evidence="13">
    <location>
        <begin position="669"/>
        <end position="690"/>
    </location>
</feature>
<evidence type="ECO:0000256" key="8">
    <source>
        <dbReference type="ARBA" id="ARBA00022801"/>
    </source>
</evidence>
<keyword evidence="5" id="KW-0268">Exocytosis</keyword>
<proteinExistence type="inferred from homology"/>
<evidence type="ECO:0000313" key="17">
    <source>
        <dbReference type="EMBL" id="KAG9511129.1"/>
    </source>
</evidence>
<evidence type="ECO:0000256" key="11">
    <source>
        <dbReference type="ARBA" id="ARBA00023298"/>
    </source>
</evidence>
<evidence type="ECO:0000256" key="10">
    <source>
        <dbReference type="ARBA" id="ARBA00023043"/>
    </source>
</evidence>
<dbReference type="EC" id="3.5.1.2" evidence="4"/>
<dbReference type="InterPro" id="IPR036770">
    <property type="entry name" value="Ankyrin_rpt-contain_sf"/>
</dbReference>
<evidence type="ECO:0000256" key="12">
    <source>
        <dbReference type="ARBA" id="ARBA00049534"/>
    </source>
</evidence>
<organism evidence="17 18">
    <name type="scientific">Fragariocoptes setiger</name>
    <dbReference type="NCBI Taxonomy" id="1670756"/>
    <lineage>
        <taxon>Eukaryota</taxon>
        <taxon>Metazoa</taxon>
        <taxon>Ecdysozoa</taxon>
        <taxon>Arthropoda</taxon>
        <taxon>Chelicerata</taxon>
        <taxon>Arachnida</taxon>
        <taxon>Acari</taxon>
        <taxon>Acariformes</taxon>
        <taxon>Trombidiformes</taxon>
        <taxon>Prostigmata</taxon>
        <taxon>Eupodina</taxon>
        <taxon>Eriophyoidea</taxon>
        <taxon>Phytoptidae</taxon>
        <taxon>Fragariocoptes</taxon>
    </lineage>
</organism>
<name>A0ABQ7SCI4_9ACAR</name>
<dbReference type="Pfam" id="PF04960">
    <property type="entry name" value="Glutaminase"/>
    <property type="match status" value="1"/>
</dbReference>
<evidence type="ECO:0000256" key="6">
    <source>
        <dbReference type="ARBA" id="ARBA00022537"/>
    </source>
</evidence>
<dbReference type="InterPro" id="IPR015868">
    <property type="entry name" value="Glutaminase"/>
</dbReference>
<keyword evidence="7" id="KW-0677">Repeat</keyword>
<dbReference type="PANTHER" id="PTHR12544:SF29">
    <property type="entry name" value="GLUTAMINASE"/>
    <property type="match status" value="1"/>
</dbReference>
<evidence type="ECO:0000256" key="13">
    <source>
        <dbReference type="PROSITE-ProRule" id="PRU00023"/>
    </source>
</evidence>
<dbReference type="NCBIfam" id="TIGR03814">
    <property type="entry name" value="Gln_ase"/>
    <property type="match status" value="1"/>
</dbReference>
<dbReference type="Pfam" id="PF12796">
    <property type="entry name" value="Ank_2"/>
    <property type="match status" value="1"/>
</dbReference>
<keyword evidence="11" id="KW-1053">Target membrane</keyword>
<evidence type="ECO:0000259" key="16">
    <source>
        <dbReference type="Pfam" id="PF17959"/>
    </source>
</evidence>
<comment type="subcellular location">
    <subcellularLocation>
        <location evidence="1">Target cell membrane</location>
    </subcellularLocation>
</comment>
<dbReference type="EMBL" id="JAIFTH010000028">
    <property type="protein sequence ID" value="KAG9511129.1"/>
    <property type="molecule type" value="Genomic_DNA"/>
</dbReference>
<evidence type="ECO:0000256" key="14">
    <source>
        <dbReference type="SAM" id="MobiDB-lite"/>
    </source>
</evidence>
<gene>
    <name evidence="17" type="primary">Gls</name>
    <name evidence="17" type="ORF">GZH46_00305</name>
</gene>
<dbReference type="InterPro" id="IPR002110">
    <property type="entry name" value="Ankyrin_rpt"/>
</dbReference>
<keyword evidence="10 13" id="KW-0040">ANK repeat</keyword>
<evidence type="ECO:0000256" key="1">
    <source>
        <dbReference type="ARBA" id="ARBA00004175"/>
    </source>
</evidence>
<feature type="compositionally biased region" description="Basic and acidic residues" evidence="14">
    <location>
        <begin position="170"/>
        <end position="181"/>
    </location>
</feature>
<evidence type="ECO:0000256" key="3">
    <source>
        <dbReference type="ARBA" id="ARBA00011881"/>
    </source>
</evidence>
<dbReference type="PROSITE" id="PS50088">
    <property type="entry name" value="ANK_REPEAT"/>
    <property type="match status" value="1"/>
</dbReference>
<dbReference type="Gene3D" id="1.10.238.210">
    <property type="match status" value="1"/>
</dbReference>
<dbReference type="Gene3D" id="1.25.40.20">
    <property type="entry name" value="Ankyrin repeat-containing domain"/>
    <property type="match status" value="1"/>
</dbReference>
<feature type="compositionally biased region" description="Polar residues" evidence="14">
    <location>
        <begin position="128"/>
        <end position="143"/>
    </location>
</feature>
<keyword evidence="9" id="KW-0800">Toxin</keyword>
<evidence type="ECO:0000256" key="9">
    <source>
        <dbReference type="ARBA" id="ARBA00023028"/>
    </source>
</evidence>
<evidence type="ECO:0000256" key="7">
    <source>
        <dbReference type="ARBA" id="ARBA00022737"/>
    </source>
</evidence>
<feature type="transmembrane region" description="Helical" evidence="15">
    <location>
        <begin position="719"/>
        <end position="738"/>
    </location>
</feature>
<keyword evidence="15" id="KW-1133">Transmembrane helix</keyword>
<keyword evidence="15" id="KW-0472">Membrane</keyword>
<comment type="caution">
    <text evidence="17">The sequence shown here is derived from an EMBL/GenBank/DDBJ whole genome shotgun (WGS) entry which is preliminary data.</text>
</comment>
<keyword evidence="9" id="KW-0528">Neurotoxin</keyword>
<feature type="region of interest" description="Disordered" evidence="14">
    <location>
        <begin position="126"/>
        <end position="145"/>
    </location>
</feature>
<comment type="similarity">
    <text evidence="2">Belongs to the glutaminase family.</text>
</comment>
<keyword evidence="18" id="KW-1185">Reference proteome</keyword>
<keyword evidence="8" id="KW-0378">Hydrolase</keyword>
<keyword evidence="9" id="KW-0638">Presynaptic neurotoxin</keyword>
<sequence>MARAVLCKHSKRHIEARLVNRYIHANTNTRISLHSDNHCISVTTNARHTRFRPTSYQKQQHQHLLTKPLAQKGYKSCDSLDLNLTPSYLIQIRSIHAVLRRNYIESKHQIGISSSFTSHVALKRSQLRRNTQDTASSANTQAPPTKAFRESLFVHSDELKAKVAGSPADNKADTANDHRANEATGNPGGEASGPQRPRDKPGEHSKAEDLIFEMFQDGNGLIRVSDFLGSLTNTGLTPETDIRLNEFMANLKALSSELTGRSNNVSSLFLDKAQFKHAIQPNIVLISKAMRGDFVIPDWTRFSSTLEEFYWHCRVNKGGQVANYIPQLSKFNPDYFGVSVCSIDGQRYNVGDKLVPFTIQSSGKPINYAIALNELGTDVTHQYVGQEPSGRLFNDLSLKIFDEGGRPRPHNPMVNSGAIVVCSLLMNLIKPEMRSSEKFDWVCDFYKSMAGGEYIGFNNATFLSEREAADRNYAIAFYMRENKCFPENANLQQVMDFYFQLCSLEVNTQTLAMIAATLANGGICPITEKKVIDSLAVRNVLSLMHSCGMYDYSGQFAFYVGLPAKSGVSGCTLVVVPNVAGFGLFSPPLDCYGNSVRGLQFCHELINKFNFHQYDNLRHVPHKSDPRRRKYETSAVNIISLLFAAAKGDMSALRRLYMSGMDMGSCDYDHRTALHTAAAEGHLDIIEFLLHVADINHEPRDRWGRRPIDDAMFGEHKHVILLALIATFAAVATAQYYYGAAYPSAYSTYGYGAAYPAAYSGYSYGYPAYGYYKK</sequence>
<evidence type="ECO:0000256" key="2">
    <source>
        <dbReference type="ARBA" id="ARBA00011076"/>
    </source>
</evidence>
<dbReference type="Gene3D" id="3.40.710.10">
    <property type="entry name" value="DD-peptidase/beta-lactamase superfamily"/>
    <property type="match status" value="1"/>
</dbReference>
<keyword evidence="15" id="KW-0812">Transmembrane</keyword>
<dbReference type="Proteomes" id="UP000825002">
    <property type="component" value="Unassembled WGS sequence"/>
</dbReference>
<reference evidence="17 18" key="1">
    <citation type="submission" date="2020-10" db="EMBL/GenBank/DDBJ databases">
        <authorList>
            <person name="Klimov P.B."/>
            <person name="Dyachkov S.M."/>
            <person name="Chetverikov P.E."/>
        </authorList>
    </citation>
    <scope>NUCLEOTIDE SEQUENCE [LARGE SCALE GENOMIC DNA]</scope>
    <source>
        <strain evidence="17">BMOC 18-1129-001#AD2665</strain>
        <tissue evidence="17">Entire mites</tissue>
    </source>
</reference>
<keyword evidence="6" id="KW-1052">Target cell membrane</keyword>
<dbReference type="InterPro" id="IPR041541">
    <property type="entry name" value="Glutaminase_EF-hand"/>
</dbReference>
<evidence type="ECO:0000313" key="18">
    <source>
        <dbReference type="Proteomes" id="UP000825002"/>
    </source>
</evidence>
<feature type="region of interest" description="Disordered" evidence="14">
    <location>
        <begin position="163"/>
        <end position="204"/>
    </location>
</feature>
<protein>
    <recommendedName>
        <fullName evidence="4">glutaminase</fullName>
        <ecNumber evidence="4">3.5.1.2</ecNumber>
    </recommendedName>
</protein>
<evidence type="ECO:0000256" key="4">
    <source>
        <dbReference type="ARBA" id="ARBA00012918"/>
    </source>
</evidence>
<dbReference type="InterPro" id="IPR012338">
    <property type="entry name" value="Beta-lactam/transpept-like"/>
</dbReference>
<dbReference type="PROSITE" id="PS50297">
    <property type="entry name" value="ANK_REP_REGION"/>
    <property type="match status" value="1"/>
</dbReference>